<evidence type="ECO:0000313" key="16">
    <source>
        <dbReference type="Proteomes" id="UP000198992"/>
    </source>
</evidence>
<comment type="cofactor">
    <cofactor evidence="1">
        <name>FAD</name>
        <dbReference type="ChEBI" id="CHEBI:57692"/>
    </cofactor>
</comment>
<dbReference type="EMBL" id="FNTH01000001">
    <property type="protein sequence ID" value="SEC98537.1"/>
    <property type="molecule type" value="Genomic_DNA"/>
</dbReference>
<proteinExistence type="inferred from homology"/>
<keyword evidence="4" id="KW-0285">Flavoprotein</keyword>
<evidence type="ECO:0000256" key="13">
    <source>
        <dbReference type="ARBA" id="ARBA00034528"/>
    </source>
</evidence>
<comment type="subcellular location">
    <subcellularLocation>
        <location evidence="2">Endoplasmic reticulum membrane</location>
        <topology evidence="2">Single-pass membrane protein</topology>
    </subcellularLocation>
</comment>
<keyword evidence="8" id="KW-0521">NADP</keyword>
<keyword evidence="5" id="KW-0812">Transmembrane</keyword>
<evidence type="ECO:0000256" key="5">
    <source>
        <dbReference type="ARBA" id="ARBA00022692"/>
    </source>
</evidence>
<evidence type="ECO:0000256" key="11">
    <source>
        <dbReference type="ARBA" id="ARBA00023033"/>
    </source>
</evidence>
<evidence type="ECO:0000256" key="9">
    <source>
        <dbReference type="ARBA" id="ARBA00022989"/>
    </source>
</evidence>
<dbReference type="GO" id="GO:0004499">
    <property type="term" value="F:N,N-dimethylaniline monooxygenase activity"/>
    <property type="evidence" value="ECO:0007669"/>
    <property type="project" value="InterPro"/>
</dbReference>
<dbReference type="InterPro" id="IPR036188">
    <property type="entry name" value="FAD/NAD-bd_sf"/>
</dbReference>
<evidence type="ECO:0000256" key="12">
    <source>
        <dbReference type="ARBA" id="ARBA00023136"/>
    </source>
</evidence>
<evidence type="ECO:0000256" key="10">
    <source>
        <dbReference type="ARBA" id="ARBA00023002"/>
    </source>
</evidence>
<dbReference type="FunFam" id="3.50.50.60:FF:000159">
    <property type="entry name" value="Dimethylaniline monooxygenase [N-oxide-forming]"/>
    <property type="match status" value="1"/>
</dbReference>
<dbReference type="EC" id="1.14.13.148" evidence="13"/>
<evidence type="ECO:0000256" key="3">
    <source>
        <dbReference type="ARBA" id="ARBA00009183"/>
    </source>
</evidence>
<evidence type="ECO:0000256" key="6">
    <source>
        <dbReference type="ARBA" id="ARBA00022824"/>
    </source>
</evidence>
<evidence type="ECO:0000256" key="7">
    <source>
        <dbReference type="ARBA" id="ARBA00022827"/>
    </source>
</evidence>
<dbReference type="SUPFAM" id="SSF51905">
    <property type="entry name" value="FAD/NAD(P)-binding domain"/>
    <property type="match status" value="2"/>
</dbReference>
<dbReference type="AlphaFoldDB" id="A0A1H4WYZ6"/>
<dbReference type="GO" id="GO:0050661">
    <property type="term" value="F:NADP binding"/>
    <property type="evidence" value="ECO:0007669"/>
    <property type="project" value="InterPro"/>
</dbReference>
<protein>
    <recommendedName>
        <fullName evidence="14">Trimethylamine monooxygenase</fullName>
        <ecNumber evidence="13">1.14.13.148</ecNumber>
    </recommendedName>
</protein>
<evidence type="ECO:0000256" key="8">
    <source>
        <dbReference type="ARBA" id="ARBA00022857"/>
    </source>
</evidence>
<dbReference type="RefSeq" id="WP_244549588.1">
    <property type="nucleotide sequence ID" value="NZ_FNTH01000001.1"/>
</dbReference>
<keyword evidence="7" id="KW-0274">FAD</keyword>
<keyword evidence="6" id="KW-0256">Endoplasmic reticulum</keyword>
<evidence type="ECO:0000256" key="1">
    <source>
        <dbReference type="ARBA" id="ARBA00001974"/>
    </source>
</evidence>
<dbReference type="Pfam" id="PF00743">
    <property type="entry name" value="FMO-like"/>
    <property type="match status" value="1"/>
</dbReference>
<evidence type="ECO:0000313" key="15">
    <source>
        <dbReference type="EMBL" id="SEC98537.1"/>
    </source>
</evidence>
<dbReference type="GO" id="GO:0034899">
    <property type="term" value="F:trimethylamine monooxygenase activity"/>
    <property type="evidence" value="ECO:0007669"/>
    <property type="project" value="UniProtKB-EC"/>
</dbReference>
<keyword evidence="10" id="KW-0560">Oxidoreductase</keyword>
<dbReference type="Proteomes" id="UP000198992">
    <property type="component" value="Unassembled WGS sequence"/>
</dbReference>
<evidence type="ECO:0000256" key="2">
    <source>
        <dbReference type="ARBA" id="ARBA00004389"/>
    </source>
</evidence>
<dbReference type="Gene3D" id="3.50.50.60">
    <property type="entry name" value="FAD/NAD(P)-binding domain"/>
    <property type="match status" value="1"/>
</dbReference>
<gene>
    <name evidence="15" type="ORF">SAMN05444164_3306</name>
</gene>
<accession>A0A1H4WYZ6</accession>
<name>A0A1H4WYZ6_9BRAD</name>
<evidence type="ECO:0000256" key="14">
    <source>
        <dbReference type="ARBA" id="ARBA00035159"/>
    </source>
</evidence>
<dbReference type="PRINTS" id="PR00370">
    <property type="entry name" value="FMOXYGENASE"/>
</dbReference>
<evidence type="ECO:0000256" key="4">
    <source>
        <dbReference type="ARBA" id="ARBA00022630"/>
    </source>
</evidence>
<keyword evidence="12" id="KW-0472">Membrane</keyword>
<dbReference type="InterPro" id="IPR050346">
    <property type="entry name" value="FMO-like"/>
</dbReference>
<keyword evidence="9" id="KW-1133">Transmembrane helix</keyword>
<sequence>MYHLDAQHLAKQGAPKVQAPKVNPQPDICIIGAGSSGVTVAKALHERGVVFDCFEKGSNIGGMWRYENDNGLSSAYASLHIDTSRDNLGYSDFSIPKSLPDFLSHRQFLKYLEDYARHFDVHRLVTFKTEVQAVTQAPGGRWNVRLSTGETRSYAKVIIANGHLWDPRIPAFPGVFSGETIHSHYYRTAAPFDGKSVLVVGLGNSAVDIAVDLARRARTVTMSTRRSAWIMPKYLMGYPVDKWSKFLSRKLDLPTRLTRKIMSKLIRLGVGDQRRFGLKTPEHPMWREHATVSQELLPYLGHGWISLKPNISRLNGDEIEFEDGSRETFDAVIYATGYRITFPFLDKAVFDPNTEAANLYRRMISQKHPGLVFAGLVQPIGPTIPLVEIQGRWLAAVLSGKVAIPDIAAQQREIWLHKKRQRETYLDSDRYMLEVDFKIYARQLNADMQSGVAGV</sequence>
<organism evidence="15 16">
    <name type="scientific">Bradyrhizobium erythrophlei</name>
    <dbReference type="NCBI Taxonomy" id="1437360"/>
    <lineage>
        <taxon>Bacteria</taxon>
        <taxon>Pseudomonadati</taxon>
        <taxon>Pseudomonadota</taxon>
        <taxon>Alphaproteobacteria</taxon>
        <taxon>Hyphomicrobiales</taxon>
        <taxon>Nitrobacteraceae</taxon>
        <taxon>Bradyrhizobium</taxon>
    </lineage>
</organism>
<keyword evidence="11 15" id="KW-0503">Monooxygenase</keyword>
<reference evidence="15 16" key="1">
    <citation type="submission" date="2016-10" db="EMBL/GenBank/DDBJ databases">
        <authorList>
            <person name="de Groot N.N."/>
        </authorList>
    </citation>
    <scope>NUCLEOTIDE SEQUENCE [LARGE SCALE GENOMIC DNA]</scope>
    <source>
        <strain evidence="15 16">MT12</strain>
    </source>
</reference>
<dbReference type="InterPro" id="IPR000960">
    <property type="entry name" value="Flavin_mOase"/>
</dbReference>
<dbReference type="PANTHER" id="PTHR23023">
    <property type="entry name" value="DIMETHYLANILINE MONOOXYGENASE"/>
    <property type="match status" value="1"/>
</dbReference>
<comment type="similarity">
    <text evidence="3">Belongs to the FMO family.</text>
</comment>
<dbReference type="PIRSF" id="PIRSF000332">
    <property type="entry name" value="FMO"/>
    <property type="match status" value="1"/>
</dbReference>
<dbReference type="GO" id="GO:0050660">
    <property type="term" value="F:flavin adenine dinucleotide binding"/>
    <property type="evidence" value="ECO:0007669"/>
    <property type="project" value="InterPro"/>
</dbReference>
<dbReference type="InterPro" id="IPR020946">
    <property type="entry name" value="Flavin_mOase-like"/>
</dbReference>